<sequence length="1197" mass="127563">MAEFRTLALEGEPSDRALARVAGVSPTTVGTWLRGGAFPQQIDPVITIVEAVRAHAHRTGRAGKATGLWDLQRWREAHFAEAQRRAGATGQAVQAAQAQAVVEAARPGTPLEQVTDPFAVEVHRPITVDGATTGLLPPYVRREHDERLDRVVARVLDGASAVTVLVAGSSAGKTRACWEALKPLRRAGGWRLWHPYDPTRPEAALQELDRVGPRTVVWLNETQDYLGGEAGERVAAKLRALLTDASRGPVLVLGTLWPEHHAALTGRPGSQVRQVLGGAVIGVPGTFTGIDLAALGQTASTDRRLAEAIEHAEDGHVTQYLAGGPELLERLATADPAAKAVMWAAMDARRLGHRNALPLPLLEQAAPAYLTDLQHDQLGEDWLEQALAYTSRPCKGARGPLTRIRPRPSRTAPSRRARDRHSNPDEDHGNVPVYRLADYLDQHARDTRADQIPPIGFWVAAAAHAHPGDQHTLGHAARARGLYRDAAQLHKNATTHGNPHAAAALVDHLHAVHPADHRPADYALAHLAFDDPGAVDRLLYRLREIGAQEQVAALADLIVAHAAIDDPDGVATFLDSLQRARVEEQVAALADRAAAHTALDDPGAVDRLLYRLREIGAQEQVAALADRVVAHAAIAGPGAVASLLDRLRLVGAQEQAVALADLIVAHAALDDPHEVAHLLRRLRWIGADEQVVALMGRDPAAHVALGDSDAVAHLLVGLWEIGAQEQVAALVARDPAAHVALENSAAITFMLSQLRTVGADGQVVALADRVLAHTAVDNPSAVASLLKGLWNVGAHGQIAALLARSPATHVALDDPIAIGFLLHMLQVVRADEQLVALADRAVAHTALDNPSAVPALLGRLWKAGAQGQAVALADRAAPRVAVNNPYSVADLLGQLWQIGAHEQMAALADRGLACTALHYPRSITDVLDRLRQISADGEVTVLVADRVAANLAVEDPDGVASVLGRLWKAGAQEQAVALADRAAPRVALDNPHHVADLLKRLQEIGAHKQAVALADRAAAHTALHDPIAVASLLGRFREIGAQGQIAALVAHDPAAHAAVDYPYGVDRLLEQLQEIGAHKQALALADRAAAHTALDNPHHVADLVERLREIGAQEQVAALADRVVAHAAIAGPGAVASLLDRLWLVGAREQAVALADRLPAVGMFAEFLQIADHRVRYRFGRTPDGRPAHRWGWENLE</sequence>
<evidence type="ECO:0000313" key="2">
    <source>
        <dbReference type="EMBL" id="MUN41676.1"/>
    </source>
</evidence>
<feature type="region of interest" description="Disordered" evidence="1">
    <location>
        <begin position="394"/>
        <end position="430"/>
    </location>
</feature>
<organism evidence="2 3">
    <name type="scientific">Actinomadura litoris</name>
    <dbReference type="NCBI Taxonomy" id="2678616"/>
    <lineage>
        <taxon>Bacteria</taxon>
        <taxon>Bacillati</taxon>
        <taxon>Actinomycetota</taxon>
        <taxon>Actinomycetes</taxon>
        <taxon>Streptosporangiales</taxon>
        <taxon>Thermomonosporaceae</taxon>
        <taxon>Actinomadura</taxon>
    </lineage>
</organism>
<proteinExistence type="predicted"/>
<dbReference type="RefSeq" id="WP_156220845.1">
    <property type="nucleotide sequence ID" value="NZ_WOFH01000015.1"/>
</dbReference>
<name>A0A7K1LBN6_9ACTN</name>
<protein>
    <submittedName>
        <fullName evidence="2">Uncharacterized protein</fullName>
    </submittedName>
</protein>
<comment type="caution">
    <text evidence="2">The sequence shown here is derived from an EMBL/GenBank/DDBJ whole genome shotgun (WGS) entry which is preliminary data.</text>
</comment>
<accession>A0A7K1LBN6</accession>
<dbReference type="AlphaFoldDB" id="A0A7K1LBN6"/>
<keyword evidence="3" id="KW-1185">Reference proteome</keyword>
<gene>
    <name evidence="2" type="ORF">GNZ18_34565</name>
</gene>
<feature type="compositionally biased region" description="Basic and acidic residues" evidence="1">
    <location>
        <begin position="420"/>
        <end position="429"/>
    </location>
</feature>
<feature type="compositionally biased region" description="Basic residues" evidence="1">
    <location>
        <begin position="404"/>
        <end position="419"/>
    </location>
</feature>
<evidence type="ECO:0000256" key="1">
    <source>
        <dbReference type="SAM" id="MobiDB-lite"/>
    </source>
</evidence>
<evidence type="ECO:0000313" key="3">
    <source>
        <dbReference type="Proteomes" id="UP000432015"/>
    </source>
</evidence>
<reference evidence="2 3" key="1">
    <citation type="submission" date="2019-11" db="EMBL/GenBank/DDBJ databases">
        <authorList>
            <person name="Cao P."/>
        </authorList>
    </citation>
    <scope>NUCLEOTIDE SEQUENCE [LARGE SCALE GENOMIC DNA]</scope>
    <source>
        <strain evidence="2 3">NEAU-AAG5</strain>
    </source>
</reference>
<dbReference type="EMBL" id="WOFH01000015">
    <property type="protein sequence ID" value="MUN41676.1"/>
    <property type="molecule type" value="Genomic_DNA"/>
</dbReference>
<dbReference type="Proteomes" id="UP000432015">
    <property type="component" value="Unassembled WGS sequence"/>
</dbReference>